<dbReference type="PATRIC" id="fig|1234409.3.peg.533"/>
<dbReference type="AlphaFoldDB" id="K8ZB30"/>
<feature type="domain" description="Histidine kinase" evidence="9">
    <location>
        <begin position="202"/>
        <end position="420"/>
    </location>
</feature>
<dbReference type="EC" id="2.7.13.3" evidence="3"/>
<dbReference type="InterPro" id="IPR003594">
    <property type="entry name" value="HATPase_dom"/>
</dbReference>
<dbReference type="Pfam" id="PF02518">
    <property type="entry name" value="HATPase_c"/>
    <property type="match status" value="1"/>
</dbReference>
<dbReference type="InterPro" id="IPR005467">
    <property type="entry name" value="His_kinase_dom"/>
</dbReference>
<dbReference type="InterPro" id="IPR003661">
    <property type="entry name" value="HisK_dim/P_dom"/>
</dbReference>
<feature type="transmembrane region" description="Helical" evidence="8">
    <location>
        <begin position="12"/>
        <end position="32"/>
    </location>
</feature>
<evidence type="ECO:0000256" key="7">
    <source>
        <dbReference type="ARBA" id="ARBA00023012"/>
    </source>
</evidence>
<dbReference type="SMART" id="SM00388">
    <property type="entry name" value="HisKA"/>
    <property type="match status" value="1"/>
</dbReference>
<keyword evidence="8" id="KW-0812">Transmembrane</keyword>
<dbReference type="CDD" id="cd00082">
    <property type="entry name" value="HisKA"/>
    <property type="match status" value="1"/>
</dbReference>
<organism evidence="10 11">
    <name type="scientific">Catellicoccus marimammalium M35/04/3</name>
    <dbReference type="NCBI Taxonomy" id="1234409"/>
    <lineage>
        <taxon>Bacteria</taxon>
        <taxon>Bacillati</taxon>
        <taxon>Bacillota</taxon>
        <taxon>Bacilli</taxon>
        <taxon>Lactobacillales</taxon>
        <taxon>Enterococcaceae</taxon>
        <taxon>Catellicoccus</taxon>
    </lineage>
</organism>
<keyword evidence="7" id="KW-0902">Two-component regulatory system</keyword>
<dbReference type="InterPro" id="IPR004358">
    <property type="entry name" value="Sig_transdc_His_kin-like_C"/>
</dbReference>
<gene>
    <name evidence="10" type="ORF">C683_0583</name>
</gene>
<dbReference type="InterPro" id="IPR036097">
    <property type="entry name" value="HisK_dim/P_sf"/>
</dbReference>
<dbReference type="Proteomes" id="UP000016057">
    <property type="component" value="Unassembled WGS sequence"/>
</dbReference>
<proteinExistence type="predicted"/>
<reference evidence="10 11" key="1">
    <citation type="journal article" date="2013" name="Genome Announc.">
        <title>Draft Genome Sequence of Catellicoccus marimammalium, a Novel Species Commonly Found in Gull Feces.</title>
        <authorList>
            <person name="Weigand M.R."/>
            <person name="Ryu H."/>
            <person name="Bozcek L."/>
            <person name="Konstantinidis K.T."/>
            <person name="Santo Domingo J.W."/>
        </authorList>
    </citation>
    <scope>NUCLEOTIDE SEQUENCE [LARGE SCALE GENOMIC DNA]</scope>
    <source>
        <strain evidence="10 11">M35/04/3</strain>
    </source>
</reference>
<comment type="catalytic activity">
    <reaction evidence="1">
        <text>ATP + protein L-histidine = ADP + protein N-phospho-L-histidine.</text>
        <dbReference type="EC" id="2.7.13.3"/>
    </reaction>
</comment>
<evidence type="ECO:0000256" key="2">
    <source>
        <dbReference type="ARBA" id="ARBA00004370"/>
    </source>
</evidence>
<dbReference type="PANTHER" id="PTHR45453:SF1">
    <property type="entry name" value="PHOSPHATE REGULON SENSOR PROTEIN PHOR"/>
    <property type="match status" value="1"/>
</dbReference>
<dbReference type="STRING" id="1234409.C683_0583"/>
<dbReference type="Pfam" id="PF00512">
    <property type="entry name" value="HisKA"/>
    <property type="match status" value="1"/>
</dbReference>
<keyword evidence="5" id="KW-0808">Transferase</keyword>
<protein>
    <recommendedName>
        <fullName evidence="3">histidine kinase</fullName>
        <ecNumber evidence="3">2.7.13.3</ecNumber>
    </recommendedName>
</protein>
<dbReference type="GO" id="GO:0000155">
    <property type="term" value="F:phosphorelay sensor kinase activity"/>
    <property type="evidence" value="ECO:0007669"/>
    <property type="project" value="InterPro"/>
</dbReference>
<dbReference type="FunFam" id="3.30.565.10:FF:000006">
    <property type="entry name" value="Sensor histidine kinase WalK"/>
    <property type="match status" value="1"/>
</dbReference>
<keyword evidence="11" id="KW-1185">Reference proteome</keyword>
<keyword evidence="8" id="KW-0472">Membrane</keyword>
<dbReference type="EMBL" id="AMYT01000017">
    <property type="protein sequence ID" value="EKU27252.1"/>
    <property type="molecule type" value="Genomic_DNA"/>
</dbReference>
<evidence type="ECO:0000313" key="10">
    <source>
        <dbReference type="EMBL" id="EKU27252.1"/>
    </source>
</evidence>
<dbReference type="InterPro" id="IPR036890">
    <property type="entry name" value="HATPase_C_sf"/>
</dbReference>
<evidence type="ECO:0000256" key="8">
    <source>
        <dbReference type="SAM" id="Phobius"/>
    </source>
</evidence>
<dbReference type="Gene3D" id="3.30.565.10">
    <property type="entry name" value="Histidine kinase-like ATPase, C-terminal domain"/>
    <property type="match status" value="1"/>
</dbReference>
<dbReference type="GO" id="GO:0016036">
    <property type="term" value="P:cellular response to phosphate starvation"/>
    <property type="evidence" value="ECO:0007669"/>
    <property type="project" value="TreeGrafter"/>
</dbReference>
<evidence type="ECO:0000259" key="9">
    <source>
        <dbReference type="PROSITE" id="PS50109"/>
    </source>
</evidence>
<name>K8ZB30_9ENTE</name>
<comment type="subcellular location">
    <subcellularLocation>
        <location evidence="2">Membrane</location>
    </subcellularLocation>
</comment>
<dbReference type="PROSITE" id="PS50109">
    <property type="entry name" value="HIS_KIN"/>
    <property type="match status" value="1"/>
</dbReference>
<evidence type="ECO:0000313" key="11">
    <source>
        <dbReference type="Proteomes" id="UP000016057"/>
    </source>
</evidence>
<dbReference type="eggNOG" id="COG5002">
    <property type="taxonomic scope" value="Bacteria"/>
</dbReference>
<evidence type="ECO:0000256" key="5">
    <source>
        <dbReference type="ARBA" id="ARBA00022679"/>
    </source>
</evidence>
<accession>K8ZB30</accession>
<feature type="transmembrane region" description="Helical" evidence="8">
    <location>
        <begin position="163"/>
        <end position="182"/>
    </location>
</feature>
<dbReference type="PANTHER" id="PTHR45453">
    <property type="entry name" value="PHOSPHATE REGULON SENSOR PROTEIN PHOR"/>
    <property type="match status" value="1"/>
</dbReference>
<keyword evidence="4" id="KW-0597">Phosphoprotein</keyword>
<dbReference type="OrthoDB" id="9813151at2"/>
<keyword evidence="8" id="KW-1133">Transmembrane helix</keyword>
<evidence type="ECO:0000256" key="6">
    <source>
        <dbReference type="ARBA" id="ARBA00022777"/>
    </source>
</evidence>
<dbReference type="SUPFAM" id="SSF55874">
    <property type="entry name" value="ATPase domain of HSP90 chaperone/DNA topoisomerase II/histidine kinase"/>
    <property type="match status" value="1"/>
</dbReference>
<dbReference type="SMART" id="SM00387">
    <property type="entry name" value="HATPase_c"/>
    <property type="match status" value="1"/>
</dbReference>
<evidence type="ECO:0000256" key="3">
    <source>
        <dbReference type="ARBA" id="ARBA00012438"/>
    </source>
</evidence>
<keyword evidence="6 10" id="KW-0418">Kinase</keyword>
<dbReference type="RefSeq" id="WP_009489755.1">
    <property type="nucleotide sequence ID" value="NZ_AMYT01000017.1"/>
</dbReference>
<dbReference type="PRINTS" id="PR00344">
    <property type="entry name" value="BCTRLSENSOR"/>
</dbReference>
<evidence type="ECO:0000256" key="4">
    <source>
        <dbReference type="ARBA" id="ARBA00022553"/>
    </source>
</evidence>
<dbReference type="CDD" id="cd00075">
    <property type="entry name" value="HATPase"/>
    <property type="match status" value="1"/>
</dbReference>
<dbReference type="Gene3D" id="1.10.287.130">
    <property type="match status" value="1"/>
</dbReference>
<sequence>MDSRIRKQEKHLLLSNILIFSFLFICFGMIIYHMTKTTIYFQVDNVIEQIFQNKDITEDKRIRQVEKTSRYTIRIVRWSDDGKILNDETIDDRNMSDSLFKQLSLDKNDLNRFVCKEYKDDDSNVYYRSMTKPYMVKGKKTYVEVLVAITQIHEAAGRFRKSLFFYLIIFTLLSFIISYYLAKLAMKPIIRSWRSQQRFVEDASHELRTPLTVIQAKLEQLFTHPRHTIIEESENIAISLNEVRRLEQLIKDLSFLAKSDSSALVIHEELHDIHQFIDQAVSPYCEIAEMKDRHLTIENHTPHLKLWFDSQKIHQLLVILIDNAMKYTEDEGQIVVVSKTTPKHWIIEVKDNGIGASDEDKQHLFDRFYRVDSSRSRETGGTGLGLSIAQWIVNSHDGTITALDNSPKGLIIRVVLPLQTEERNN</sequence>
<dbReference type="GO" id="GO:0005886">
    <property type="term" value="C:plasma membrane"/>
    <property type="evidence" value="ECO:0007669"/>
    <property type="project" value="TreeGrafter"/>
</dbReference>
<dbReference type="InterPro" id="IPR050351">
    <property type="entry name" value="BphY/WalK/GraS-like"/>
</dbReference>
<evidence type="ECO:0000256" key="1">
    <source>
        <dbReference type="ARBA" id="ARBA00000085"/>
    </source>
</evidence>
<comment type="caution">
    <text evidence="10">The sequence shown here is derived from an EMBL/GenBank/DDBJ whole genome shotgun (WGS) entry which is preliminary data.</text>
</comment>
<dbReference type="GO" id="GO:0004721">
    <property type="term" value="F:phosphoprotein phosphatase activity"/>
    <property type="evidence" value="ECO:0007669"/>
    <property type="project" value="TreeGrafter"/>
</dbReference>
<dbReference type="SUPFAM" id="SSF47384">
    <property type="entry name" value="Homodimeric domain of signal transducing histidine kinase"/>
    <property type="match status" value="1"/>
</dbReference>